<protein>
    <recommendedName>
        <fullName evidence="4">Holin</fullName>
    </recommendedName>
</protein>
<evidence type="ECO:0000256" key="1">
    <source>
        <dbReference type="SAM" id="Phobius"/>
    </source>
</evidence>
<dbReference type="AlphaFoldDB" id="A0A2W5TGI3"/>
<keyword evidence="1" id="KW-0472">Membrane</keyword>
<feature type="transmembrane region" description="Helical" evidence="1">
    <location>
        <begin position="76"/>
        <end position="97"/>
    </location>
</feature>
<proteinExistence type="predicted"/>
<keyword evidence="1" id="KW-0812">Transmembrane</keyword>
<feature type="transmembrane region" description="Helical" evidence="1">
    <location>
        <begin position="20"/>
        <end position="37"/>
    </location>
</feature>
<dbReference type="Proteomes" id="UP000248975">
    <property type="component" value="Unassembled WGS sequence"/>
</dbReference>
<dbReference type="Pfam" id="PF05106">
    <property type="entry name" value="Phage_holin_3_1"/>
    <property type="match status" value="1"/>
</dbReference>
<dbReference type="EMBL" id="QFQS01000013">
    <property type="protein sequence ID" value="PZQ94767.1"/>
    <property type="molecule type" value="Genomic_DNA"/>
</dbReference>
<evidence type="ECO:0000313" key="2">
    <source>
        <dbReference type="EMBL" id="PZQ94767.1"/>
    </source>
</evidence>
<gene>
    <name evidence="2" type="ORF">DI533_21190</name>
</gene>
<dbReference type="InterPro" id="IPR006481">
    <property type="entry name" value="Phage_lambda_GpS_holin"/>
</dbReference>
<keyword evidence="1" id="KW-1133">Transmembrane helix</keyword>
<sequence>MLKGIRIMSEHSTLWQLFQVYRVELGYSFVSAAVAVFRHWQLKHPFRDIVTGGALCAFVAFGMNNILSFFNIDHGTWGYLASVFLGYIGVETALDWASEKIPFLKKIRATPAHTTNPEDPTDGKV</sequence>
<evidence type="ECO:0008006" key="4">
    <source>
        <dbReference type="Google" id="ProtNLM"/>
    </source>
</evidence>
<accession>A0A2W5TGI3</accession>
<feature type="transmembrane region" description="Helical" evidence="1">
    <location>
        <begin position="49"/>
        <end position="70"/>
    </location>
</feature>
<comment type="caution">
    <text evidence="2">The sequence shown here is derived from an EMBL/GenBank/DDBJ whole genome shotgun (WGS) entry which is preliminary data.</text>
</comment>
<evidence type="ECO:0000313" key="3">
    <source>
        <dbReference type="Proteomes" id="UP000248975"/>
    </source>
</evidence>
<reference evidence="2 3" key="1">
    <citation type="submission" date="2017-08" db="EMBL/GenBank/DDBJ databases">
        <title>Infants hospitalized years apart are colonized by the same room-sourced microbial strains.</title>
        <authorList>
            <person name="Brooks B."/>
            <person name="Olm M.R."/>
            <person name="Firek B.A."/>
            <person name="Baker R."/>
            <person name="Thomas B.C."/>
            <person name="Morowitz M.J."/>
            <person name="Banfield J.F."/>
        </authorList>
    </citation>
    <scope>NUCLEOTIDE SEQUENCE [LARGE SCALE GENOMIC DNA]</scope>
    <source>
        <strain evidence="2">S2_003_000_R2_11</strain>
    </source>
</reference>
<name>A0A2W5TGI3_CERSP</name>
<organism evidence="2 3">
    <name type="scientific">Cereibacter sphaeroides</name>
    <name type="common">Rhodobacter sphaeroides</name>
    <dbReference type="NCBI Taxonomy" id="1063"/>
    <lineage>
        <taxon>Bacteria</taxon>
        <taxon>Pseudomonadati</taxon>
        <taxon>Pseudomonadota</taxon>
        <taxon>Alphaproteobacteria</taxon>
        <taxon>Rhodobacterales</taxon>
        <taxon>Paracoccaceae</taxon>
        <taxon>Cereibacter</taxon>
    </lineage>
</organism>